<comment type="caution">
    <text evidence="1">The sequence shown here is derived from an EMBL/GenBank/DDBJ whole genome shotgun (WGS) entry which is preliminary data.</text>
</comment>
<dbReference type="EMBL" id="MU266421">
    <property type="protein sequence ID" value="KAH7924573.1"/>
    <property type="molecule type" value="Genomic_DNA"/>
</dbReference>
<sequence length="229" mass="24987">MPSIVSPSPRLAAAPCLSNTLQSPTPSTRFQLMQSPFPADAEAPLGLASRGPVSPPRLLSPIILNDPAHFALKSKSPPPCGTASRRRNPNRVARSTRRRRHPSRLDCPFDSYGHASAFDQLTWISALDSPPNFSPYDVADLSQILVDEDRPLPLNATPASGPVRRRKTSLRSNPLSSGADSLSESLPSRQLFPSYHSPDRVAICPRTPSPLISFDPRCVKFHNLMPVFP</sequence>
<gene>
    <name evidence="1" type="ORF">BV22DRAFT_1047376</name>
</gene>
<reference evidence="1" key="1">
    <citation type="journal article" date="2021" name="New Phytol.">
        <title>Evolutionary innovations through gain and loss of genes in the ectomycorrhizal Boletales.</title>
        <authorList>
            <person name="Wu G."/>
            <person name="Miyauchi S."/>
            <person name="Morin E."/>
            <person name="Kuo A."/>
            <person name="Drula E."/>
            <person name="Varga T."/>
            <person name="Kohler A."/>
            <person name="Feng B."/>
            <person name="Cao Y."/>
            <person name="Lipzen A."/>
            <person name="Daum C."/>
            <person name="Hundley H."/>
            <person name="Pangilinan J."/>
            <person name="Johnson J."/>
            <person name="Barry K."/>
            <person name="LaButti K."/>
            <person name="Ng V."/>
            <person name="Ahrendt S."/>
            <person name="Min B."/>
            <person name="Choi I.G."/>
            <person name="Park H."/>
            <person name="Plett J.M."/>
            <person name="Magnuson J."/>
            <person name="Spatafora J.W."/>
            <person name="Nagy L.G."/>
            <person name="Henrissat B."/>
            <person name="Grigoriev I.V."/>
            <person name="Yang Z.L."/>
            <person name="Xu J."/>
            <person name="Martin F.M."/>
        </authorList>
    </citation>
    <scope>NUCLEOTIDE SEQUENCE</scope>
    <source>
        <strain evidence="1">KUC20120723A-06</strain>
    </source>
</reference>
<protein>
    <submittedName>
        <fullName evidence="1">Uncharacterized protein</fullName>
    </submittedName>
</protein>
<accession>A0ACB8BH41</accession>
<evidence type="ECO:0000313" key="1">
    <source>
        <dbReference type="EMBL" id="KAH7924573.1"/>
    </source>
</evidence>
<evidence type="ECO:0000313" key="2">
    <source>
        <dbReference type="Proteomes" id="UP000790709"/>
    </source>
</evidence>
<organism evidence="1 2">
    <name type="scientific">Leucogyrophana mollusca</name>
    <dbReference type="NCBI Taxonomy" id="85980"/>
    <lineage>
        <taxon>Eukaryota</taxon>
        <taxon>Fungi</taxon>
        <taxon>Dikarya</taxon>
        <taxon>Basidiomycota</taxon>
        <taxon>Agaricomycotina</taxon>
        <taxon>Agaricomycetes</taxon>
        <taxon>Agaricomycetidae</taxon>
        <taxon>Boletales</taxon>
        <taxon>Boletales incertae sedis</taxon>
        <taxon>Leucogyrophana</taxon>
    </lineage>
</organism>
<proteinExistence type="predicted"/>
<name>A0ACB8BH41_9AGAM</name>
<dbReference type="Proteomes" id="UP000790709">
    <property type="component" value="Unassembled WGS sequence"/>
</dbReference>
<keyword evidence="2" id="KW-1185">Reference proteome</keyword>